<dbReference type="Proteomes" id="UP000720189">
    <property type="component" value="Unassembled WGS sequence"/>
</dbReference>
<dbReference type="RefSeq" id="XP_046054311.1">
    <property type="nucleotide sequence ID" value="XM_046198887.1"/>
</dbReference>
<proteinExistence type="predicted"/>
<sequence>MESNMDTEAPPFSHQTHDYVANEYEAKDFIGRRTRSSKDLWRKVHTKGFEAIVWEFNPEEFKKPFPFYAPYPAGPDAKRLPIYIKIEADNKDHRNLFEDKFEEDFFVPLFALIVLGSQDAIDWLRETGEMDSESELTAWQKLEEEFLKRTNNWEPNFSRGLPTIPIRTKTNKVDRIKLSKDWQGWHDVLPQMGILDTTSKHGGKPVRHLNISLKWPILIKPLKAHHELMIRDRFSMPPEKFFQDLIDAIHNTPDPDSPGRNRLYQWKLQIYPNQEQKDYIMTSHDPFNLYETYIHQEDWNAYMKSLEKTGSPIRPLPRINKKLYDLCNGIMLKVGGADIDLQASIAKEKGKSHDSEDEDLKNLKGKFPKKVPRPLTKLNAKARVQAEKKREKRKKSFKALKKVYQVGCGTAFLWNDLDVEKIQRAAGKRPDEAGQKEIMGGVSATEIGSAMGWGSKRLKSRVFPAEWLHLSAFSWGGITGDDDPEGFSTSQNFENLVFGTSETNSLMTR</sequence>
<reference evidence="2" key="1">
    <citation type="journal article" date="2021" name="Nat. Commun.">
        <title>Genetic determinants of endophytism in the Arabidopsis root mycobiome.</title>
        <authorList>
            <person name="Mesny F."/>
            <person name="Miyauchi S."/>
            <person name="Thiergart T."/>
            <person name="Pickel B."/>
            <person name="Atanasova L."/>
            <person name="Karlsson M."/>
            <person name="Huettel B."/>
            <person name="Barry K.W."/>
            <person name="Haridas S."/>
            <person name="Chen C."/>
            <person name="Bauer D."/>
            <person name="Andreopoulos W."/>
            <person name="Pangilinan J."/>
            <person name="LaButti K."/>
            <person name="Riley R."/>
            <person name="Lipzen A."/>
            <person name="Clum A."/>
            <person name="Drula E."/>
            <person name="Henrissat B."/>
            <person name="Kohler A."/>
            <person name="Grigoriev I.V."/>
            <person name="Martin F.M."/>
            <person name="Hacquard S."/>
        </authorList>
    </citation>
    <scope>NUCLEOTIDE SEQUENCE</scope>
    <source>
        <strain evidence="2">MPI-CAGE-AT-0023</strain>
    </source>
</reference>
<accession>A0A9P9HYA0</accession>
<dbReference type="GeneID" id="70228841"/>
<organism evidence="2 3">
    <name type="scientific">Fusarium redolens</name>
    <dbReference type="NCBI Taxonomy" id="48865"/>
    <lineage>
        <taxon>Eukaryota</taxon>
        <taxon>Fungi</taxon>
        <taxon>Dikarya</taxon>
        <taxon>Ascomycota</taxon>
        <taxon>Pezizomycotina</taxon>
        <taxon>Sordariomycetes</taxon>
        <taxon>Hypocreomycetidae</taxon>
        <taxon>Hypocreales</taxon>
        <taxon>Nectriaceae</taxon>
        <taxon>Fusarium</taxon>
        <taxon>Fusarium redolens species complex</taxon>
    </lineage>
</organism>
<evidence type="ECO:0000313" key="3">
    <source>
        <dbReference type="Proteomes" id="UP000720189"/>
    </source>
</evidence>
<evidence type="ECO:0000313" key="2">
    <source>
        <dbReference type="EMBL" id="KAH7265576.1"/>
    </source>
</evidence>
<keyword evidence="3" id="KW-1185">Reference proteome</keyword>
<name>A0A9P9HYA0_FUSRE</name>
<dbReference type="OrthoDB" id="5427329at2759"/>
<protein>
    <submittedName>
        <fullName evidence="2">Uncharacterized protein</fullName>
    </submittedName>
</protein>
<gene>
    <name evidence="2" type="ORF">BKA55DRAFT_686043</name>
</gene>
<dbReference type="EMBL" id="JAGMUX010000003">
    <property type="protein sequence ID" value="KAH7265576.1"/>
    <property type="molecule type" value="Genomic_DNA"/>
</dbReference>
<feature type="region of interest" description="Disordered" evidence="1">
    <location>
        <begin position="347"/>
        <end position="366"/>
    </location>
</feature>
<comment type="caution">
    <text evidence="2">The sequence shown here is derived from an EMBL/GenBank/DDBJ whole genome shotgun (WGS) entry which is preliminary data.</text>
</comment>
<dbReference type="AlphaFoldDB" id="A0A9P9HYA0"/>
<evidence type="ECO:0000256" key="1">
    <source>
        <dbReference type="SAM" id="MobiDB-lite"/>
    </source>
</evidence>